<dbReference type="PANTHER" id="PTHR36966:SF1">
    <property type="entry name" value="REP-ASSOCIATED TYROSINE TRANSPOSASE"/>
    <property type="match status" value="1"/>
</dbReference>
<dbReference type="Proteomes" id="UP000230779">
    <property type="component" value="Unassembled WGS sequence"/>
</dbReference>
<dbReference type="InterPro" id="IPR002686">
    <property type="entry name" value="Transposase_17"/>
</dbReference>
<dbReference type="InterPro" id="IPR052715">
    <property type="entry name" value="RAYT_transposase"/>
</dbReference>
<dbReference type="GO" id="GO:0043565">
    <property type="term" value="F:sequence-specific DNA binding"/>
    <property type="evidence" value="ECO:0007669"/>
    <property type="project" value="TreeGrafter"/>
</dbReference>
<evidence type="ECO:0000313" key="3">
    <source>
        <dbReference type="Proteomes" id="UP000230779"/>
    </source>
</evidence>
<evidence type="ECO:0000259" key="1">
    <source>
        <dbReference type="SMART" id="SM01321"/>
    </source>
</evidence>
<proteinExistence type="predicted"/>
<evidence type="ECO:0000313" key="2">
    <source>
        <dbReference type="EMBL" id="PIY97016.1"/>
    </source>
</evidence>
<dbReference type="Gene3D" id="3.30.70.1290">
    <property type="entry name" value="Transposase IS200-like"/>
    <property type="match status" value="1"/>
</dbReference>
<dbReference type="SUPFAM" id="SSF143422">
    <property type="entry name" value="Transposase IS200-like"/>
    <property type="match status" value="1"/>
</dbReference>
<sequence>MIKLPKFNIEGQVHFVTTNVSKKTPLFSDNLFCEIIIRNLEFYRKKFIFELYGYVIMPDHLHLLIYPRPRQETRPTRQEARFTPSLPMDISKPPAAQRGMVRSPDLTKIEKIMEDFKKYTAKEIITELKNSKKDDLLNGFKLSYPKKKKHQYRIWQNGFYDFNIYSAKKFLEKLNYIHENPLRAGLVKNSEDWPYSSYRNYYSDDESLIKINRIGL</sequence>
<feature type="domain" description="Transposase IS200-like" evidence="1">
    <location>
        <begin position="9"/>
        <end position="180"/>
    </location>
</feature>
<gene>
    <name evidence="2" type="ORF">COY66_01625</name>
</gene>
<dbReference type="SMART" id="SM01321">
    <property type="entry name" value="Y1_Tnp"/>
    <property type="match status" value="1"/>
</dbReference>
<dbReference type="PANTHER" id="PTHR36966">
    <property type="entry name" value="REP-ASSOCIATED TYROSINE TRANSPOSASE"/>
    <property type="match status" value="1"/>
</dbReference>
<name>A0A2M7RKV4_9BACT</name>
<accession>A0A2M7RKV4</accession>
<dbReference type="AlphaFoldDB" id="A0A2M7RKV4"/>
<dbReference type="EMBL" id="PFMD01000021">
    <property type="protein sequence ID" value="PIY97016.1"/>
    <property type="molecule type" value="Genomic_DNA"/>
</dbReference>
<reference evidence="2 3" key="1">
    <citation type="submission" date="2017-09" db="EMBL/GenBank/DDBJ databases">
        <title>Depth-based differentiation of microbial function through sediment-hosted aquifers and enrichment of novel symbionts in the deep terrestrial subsurface.</title>
        <authorList>
            <person name="Probst A.J."/>
            <person name="Ladd B."/>
            <person name="Jarett J.K."/>
            <person name="Geller-Mcgrath D.E."/>
            <person name="Sieber C.M."/>
            <person name="Emerson J.B."/>
            <person name="Anantharaman K."/>
            <person name="Thomas B.C."/>
            <person name="Malmstrom R."/>
            <person name="Stieglmeier M."/>
            <person name="Klingl A."/>
            <person name="Woyke T."/>
            <person name="Ryan C.M."/>
            <person name="Banfield J.F."/>
        </authorList>
    </citation>
    <scope>NUCLEOTIDE SEQUENCE [LARGE SCALE GENOMIC DNA]</scope>
    <source>
        <strain evidence="2">CG_4_10_14_0_8_um_filter_42_10</strain>
    </source>
</reference>
<organism evidence="2 3">
    <name type="scientific">Candidatus Kerfeldbacteria bacterium CG_4_10_14_0_8_um_filter_42_10</name>
    <dbReference type="NCBI Taxonomy" id="2014248"/>
    <lineage>
        <taxon>Bacteria</taxon>
        <taxon>Candidatus Kerfeldiibacteriota</taxon>
    </lineage>
</organism>
<protein>
    <recommendedName>
        <fullName evidence="1">Transposase IS200-like domain-containing protein</fullName>
    </recommendedName>
</protein>
<dbReference type="InterPro" id="IPR036515">
    <property type="entry name" value="Transposase_17_sf"/>
</dbReference>
<comment type="caution">
    <text evidence="2">The sequence shown here is derived from an EMBL/GenBank/DDBJ whole genome shotgun (WGS) entry which is preliminary data.</text>
</comment>
<dbReference type="GO" id="GO:0006313">
    <property type="term" value="P:DNA transposition"/>
    <property type="evidence" value="ECO:0007669"/>
    <property type="project" value="InterPro"/>
</dbReference>
<dbReference type="GO" id="GO:0004803">
    <property type="term" value="F:transposase activity"/>
    <property type="evidence" value="ECO:0007669"/>
    <property type="project" value="InterPro"/>
</dbReference>